<dbReference type="EMBL" id="AMZH03005204">
    <property type="protein sequence ID" value="RRT67001.1"/>
    <property type="molecule type" value="Genomic_DNA"/>
</dbReference>
<name>A0A426ZSV8_ENSVE</name>
<dbReference type="Proteomes" id="UP000287651">
    <property type="component" value="Unassembled WGS sequence"/>
</dbReference>
<dbReference type="AlphaFoldDB" id="A0A426ZSV8"/>
<evidence type="ECO:0000313" key="1">
    <source>
        <dbReference type="EMBL" id="RRT67001.1"/>
    </source>
</evidence>
<accession>A0A426ZSV8</accession>
<reference evidence="1 2" key="1">
    <citation type="journal article" date="2014" name="Agronomy (Basel)">
        <title>A Draft Genome Sequence for Ensete ventricosum, the Drought-Tolerant Tree Against Hunger.</title>
        <authorList>
            <person name="Harrison J."/>
            <person name="Moore K.A."/>
            <person name="Paszkiewicz K."/>
            <person name="Jones T."/>
            <person name="Grant M."/>
            <person name="Ambacheew D."/>
            <person name="Muzemil S."/>
            <person name="Studholme D.J."/>
        </authorList>
    </citation>
    <scope>NUCLEOTIDE SEQUENCE [LARGE SCALE GENOMIC DNA]</scope>
</reference>
<protein>
    <submittedName>
        <fullName evidence="1">Uncharacterized protein</fullName>
    </submittedName>
</protein>
<organism evidence="1 2">
    <name type="scientific">Ensete ventricosum</name>
    <name type="common">Abyssinian banana</name>
    <name type="synonym">Musa ensete</name>
    <dbReference type="NCBI Taxonomy" id="4639"/>
    <lineage>
        <taxon>Eukaryota</taxon>
        <taxon>Viridiplantae</taxon>
        <taxon>Streptophyta</taxon>
        <taxon>Embryophyta</taxon>
        <taxon>Tracheophyta</taxon>
        <taxon>Spermatophyta</taxon>
        <taxon>Magnoliopsida</taxon>
        <taxon>Liliopsida</taxon>
        <taxon>Zingiberales</taxon>
        <taxon>Musaceae</taxon>
        <taxon>Ensete</taxon>
    </lineage>
</organism>
<gene>
    <name evidence="1" type="ORF">B296_00039660</name>
</gene>
<evidence type="ECO:0000313" key="2">
    <source>
        <dbReference type="Proteomes" id="UP000287651"/>
    </source>
</evidence>
<proteinExistence type="predicted"/>
<sequence length="86" mass="9713">MDGDGDGDGDGVVKKMRTPCSLNVPPLRLIWFSNLFVSQVLGDKFGSLLYDVQPREKFLWPSWGPFYCVELSMTRRLRGIAGAYKI</sequence>
<comment type="caution">
    <text evidence="1">The sequence shown here is derived from an EMBL/GenBank/DDBJ whole genome shotgun (WGS) entry which is preliminary data.</text>
</comment>